<dbReference type="HOGENOM" id="CLU_1353687_0_0_6"/>
<dbReference type="STRING" id="87626.PTD2_20552"/>
<evidence type="ECO:0008006" key="4">
    <source>
        <dbReference type="Google" id="ProtNLM"/>
    </source>
</evidence>
<proteinExistence type="predicted"/>
<evidence type="ECO:0000256" key="1">
    <source>
        <dbReference type="SAM" id="Phobius"/>
    </source>
</evidence>
<dbReference type="OrthoDB" id="6399141at2"/>
<gene>
    <name evidence="2" type="ORF">PTD2_20552</name>
</gene>
<dbReference type="RefSeq" id="WP_009840076.1">
    <property type="nucleotide sequence ID" value="NZ_CH959301.1"/>
</dbReference>
<dbReference type="eggNOG" id="ENOG5033E9P">
    <property type="taxonomic scope" value="Bacteria"/>
</dbReference>
<reference evidence="2 3" key="1">
    <citation type="submission" date="2006-02" db="EMBL/GenBank/DDBJ databases">
        <authorList>
            <person name="Moran M.A."/>
            <person name="Kjelleberg S."/>
            <person name="Egan S."/>
            <person name="Saunders N."/>
            <person name="Thomas T."/>
            <person name="Ferriera S."/>
            <person name="Johnson J."/>
            <person name="Kravitz S."/>
            <person name="Halpern A."/>
            <person name="Remington K."/>
            <person name="Beeson K."/>
            <person name="Tran B."/>
            <person name="Rogers Y.-H."/>
            <person name="Friedman R."/>
            <person name="Venter J.C."/>
        </authorList>
    </citation>
    <scope>NUCLEOTIDE SEQUENCE [LARGE SCALE GENOMIC DNA]</scope>
    <source>
        <strain evidence="2 3">D2</strain>
    </source>
</reference>
<accession>A4CA36</accession>
<protein>
    <recommendedName>
        <fullName evidence="4">DUF1700 domain-containing protein</fullName>
    </recommendedName>
</protein>
<feature type="transmembrane region" description="Helical" evidence="1">
    <location>
        <begin position="109"/>
        <end position="137"/>
    </location>
</feature>
<name>A4CA36_9GAMM</name>
<keyword evidence="1" id="KW-0812">Transmembrane</keyword>
<dbReference type="Pfam" id="PF22564">
    <property type="entry name" value="HAAS"/>
    <property type="match status" value="1"/>
</dbReference>
<keyword evidence="3" id="KW-1185">Reference proteome</keyword>
<dbReference type="Proteomes" id="UP000006201">
    <property type="component" value="Unassembled WGS sequence"/>
</dbReference>
<dbReference type="EMBL" id="AAOH01000004">
    <property type="protein sequence ID" value="EAR28244.1"/>
    <property type="molecule type" value="Genomic_DNA"/>
</dbReference>
<feature type="transmembrane region" description="Helical" evidence="1">
    <location>
        <begin position="169"/>
        <end position="194"/>
    </location>
</feature>
<comment type="caution">
    <text evidence="2">The sequence shown here is derived from an EMBL/GenBank/DDBJ whole genome shotgun (WGS) entry which is preliminary data.</text>
</comment>
<sequence length="202" mass="22766">MSQLFPIESEITQKVWDHFDTELKHKLKPLPLAEREDIRLEILSHLYESAMHNEGETEADKMINAITKLGSPDEYLTPLISEILHAQEVSKGHPQAILTALINHTKKGVLHFVATLAFGFGYCLSILIFIMGLLHIVDNNVGVWLDKNGGLMSLSFSFQPDAVQWLPNWFSLIAISGSIAVYFVLNKLLFWLLARTKKSPAL</sequence>
<dbReference type="AlphaFoldDB" id="A4CA36"/>
<evidence type="ECO:0000313" key="3">
    <source>
        <dbReference type="Proteomes" id="UP000006201"/>
    </source>
</evidence>
<evidence type="ECO:0000313" key="2">
    <source>
        <dbReference type="EMBL" id="EAR28244.1"/>
    </source>
</evidence>
<keyword evidence="1" id="KW-0472">Membrane</keyword>
<keyword evidence="1" id="KW-1133">Transmembrane helix</keyword>
<organism evidence="2 3">
    <name type="scientific">Pseudoalteromonas tunicata D2</name>
    <dbReference type="NCBI Taxonomy" id="87626"/>
    <lineage>
        <taxon>Bacteria</taxon>
        <taxon>Pseudomonadati</taxon>
        <taxon>Pseudomonadota</taxon>
        <taxon>Gammaproteobacteria</taxon>
        <taxon>Alteromonadales</taxon>
        <taxon>Pseudoalteromonadaceae</taxon>
        <taxon>Pseudoalteromonas</taxon>
    </lineage>
</organism>